<protein>
    <submittedName>
        <fullName evidence="5">ABC transporter related protein</fullName>
    </submittedName>
</protein>
<dbReference type="HOGENOM" id="CLU_000604_1_22_5"/>
<dbReference type="EMBL" id="CP001751">
    <property type="protein sequence ID" value="ADE39154.1"/>
    <property type="molecule type" value="Genomic_DNA"/>
</dbReference>
<evidence type="ECO:0000256" key="2">
    <source>
        <dbReference type="ARBA" id="ARBA00022741"/>
    </source>
</evidence>
<dbReference type="Proteomes" id="UP000007460">
    <property type="component" value="Chromosome"/>
</dbReference>
<evidence type="ECO:0000259" key="4">
    <source>
        <dbReference type="PROSITE" id="PS50893"/>
    </source>
</evidence>
<evidence type="ECO:0000256" key="3">
    <source>
        <dbReference type="ARBA" id="ARBA00022840"/>
    </source>
</evidence>
<dbReference type="Pfam" id="PF00005">
    <property type="entry name" value="ABC_tran"/>
    <property type="match status" value="1"/>
</dbReference>
<dbReference type="Gene3D" id="3.40.50.300">
    <property type="entry name" value="P-loop containing nucleotide triphosphate hydrolases"/>
    <property type="match status" value="1"/>
</dbReference>
<reference evidence="5 6" key="1">
    <citation type="journal article" date="2010" name="J. Bacteriol.">
        <title>Complete genome sequence of "Candidatus Puniceispirillum marinum" IMCC1322, a representative of the SAR116 clade in the Alphaproteobacteria.</title>
        <authorList>
            <person name="Oh H.M."/>
            <person name="Kwon K.K."/>
            <person name="Kang I."/>
            <person name="Kang S.G."/>
            <person name="Lee J.H."/>
            <person name="Kim S.J."/>
            <person name="Cho J.C."/>
        </authorList>
    </citation>
    <scope>NUCLEOTIDE SEQUENCE [LARGE SCALE GENOMIC DNA]</scope>
    <source>
        <strain evidence="5 6">IMCC1322</strain>
    </source>
</reference>
<dbReference type="InterPro" id="IPR003593">
    <property type="entry name" value="AAA+_ATPase"/>
</dbReference>
<dbReference type="eggNOG" id="COG4136">
    <property type="taxonomic scope" value="Bacteria"/>
</dbReference>
<name>D5BSA7_PUNMI</name>
<dbReference type="SUPFAM" id="SSF52540">
    <property type="entry name" value="P-loop containing nucleoside triphosphate hydrolases"/>
    <property type="match status" value="1"/>
</dbReference>
<dbReference type="GO" id="GO:0016887">
    <property type="term" value="F:ATP hydrolysis activity"/>
    <property type="evidence" value="ECO:0007669"/>
    <property type="project" value="InterPro"/>
</dbReference>
<dbReference type="InterPro" id="IPR050093">
    <property type="entry name" value="ABC_SmlMolc_Importer"/>
</dbReference>
<keyword evidence="1" id="KW-0813">Transport</keyword>
<dbReference type="RefSeq" id="WP_013045783.1">
    <property type="nucleotide sequence ID" value="NC_014010.1"/>
</dbReference>
<keyword evidence="6" id="KW-1185">Reference proteome</keyword>
<dbReference type="PANTHER" id="PTHR42781">
    <property type="entry name" value="SPERMIDINE/PUTRESCINE IMPORT ATP-BINDING PROTEIN POTA"/>
    <property type="match status" value="1"/>
</dbReference>
<dbReference type="PANTHER" id="PTHR42781:SF4">
    <property type="entry name" value="SPERMIDINE_PUTRESCINE IMPORT ATP-BINDING PROTEIN POTA"/>
    <property type="match status" value="1"/>
</dbReference>
<sequence>MITILKLADISISYSVDVPLITGFSCVIKPGQLRLLRGASGSGKSSLLSLICGTPDPALIWSGDMYLNDISLYPIPAEQRNIGLLFQDPLLFPHMTVAENLAFGLAETSRKNRHEAVLTALNQAGLDGFGDRDPASLSGGQAARIGLMRSLLAKPDALLMDEAFSSLDPDLREQFGGFVLSQIKQRHIPALLVSHDAGDALFASDEIIQL</sequence>
<dbReference type="InterPro" id="IPR003439">
    <property type="entry name" value="ABC_transporter-like_ATP-bd"/>
</dbReference>
<evidence type="ECO:0000313" key="5">
    <source>
        <dbReference type="EMBL" id="ADE39154.1"/>
    </source>
</evidence>
<dbReference type="SMART" id="SM00382">
    <property type="entry name" value="AAA"/>
    <property type="match status" value="1"/>
</dbReference>
<organism evidence="5 6">
    <name type="scientific">Puniceispirillum marinum (strain IMCC1322)</name>
    <dbReference type="NCBI Taxonomy" id="488538"/>
    <lineage>
        <taxon>Bacteria</taxon>
        <taxon>Pseudomonadati</taxon>
        <taxon>Pseudomonadota</taxon>
        <taxon>Alphaproteobacteria</taxon>
        <taxon>Candidatus Puniceispirillales</taxon>
        <taxon>Candidatus Puniceispirillaceae</taxon>
        <taxon>Candidatus Puniceispirillum</taxon>
    </lineage>
</organism>
<accession>D5BSA7</accession>
<dbReference type="PROSITE" id="PS50893">
    <property type="entry name" value="ABC_TRANSPORTER_2"/>
    <property type="match status" value="1"/>
</dbReference>
<gene>
    <name evidence="5" type="ordered locus">SAR116_0911</name>
</gene>
<proteinExistence type="predicted"/>
<dbReference type="GO" id="GO:0005524">
    <property type="term" value="F:ATP binding"/>
    <property type="evidence" value="ECO:0007669"/>
    <property type="project" value="UniProtKB-KW"/>
</dbReference>
<evidence type="ECO:0000313" key="6">
    <source>
        <dbReference type="Proteomes" id="UP000007460"/>
    </source>
</evidence>
<evidence type="ECO:0000256" key="1">
    <source>
        <dbReference type="ARBA" id="ARBA00022448"/>
    </source>
</evidence>
<keyword evidence="3" id="KW-0067">ATP-binding</keyword>
<keyword evidence="2" id="KW-0547">Nucleotide-binding</keyword>
<dbReference type="InterPro" id="IPR027417">
    <property type="entry name" value="P-loop_NTPase"/>
</dbReference>
<dbReference type="AlphaFoldDB" id="D5BSA7"/>
<feature type="domain" description="ABC transporter" evidence="4">
    <location>
        <begin position="5"/>
        <end position="210"/>
    </location>
</feature>
<dbReference type="STRING" id="488538.SAR116_0911"/>
<dbReference type="KEGG" id="apb:SAR116_0911"/>